<dbReference type="Proteomes" id="UP000826271">
    <property type="component" value="Unassembled WGS sequence"/>
</dbReference>
<feature type="region of interest" description="Disordered" evidence="2">
    <location>
        <begin position="115"/>
        <end position="176"/>
    </location>
</feature>
<dbReference type="SMART" id="SM00184">
    <property type="entry name" value="RING"/>
    <property type="match status" value="1"/>
</dbReference>
<feature type="domain" description="RING-type" evidence="3">
    <location>
        <begin position="254"/>
        <end position="315"/>
    </location>
</feature>
<dbReference type="InterPro" id="IPR001841">
    <property type="entry name" value="Znf_RING"/>
</dbReference>
<dbReference type="Gene3D" id="3.30.40.10">
    <property type="entry name" value="Zinc/RING finger domain, C3HC4 (zinc finger)"/>
    <property type="match status" value="1"/>
</dbReference>
<protein>
    <recommendedName>
        <fullName evidence="3">RING-type domain-containing protein</fullName>
    </recommendedName>
</protein>
<reference evidence="4" key="1">
    <citation type="submission" date="2019-10" db="EMBL/GenBank/DDBJ databases">
        <authorList>
            <person name="Zhang R."/>
            <person name="Pan Y."/>
            <person name="Wang J."/>
            <person name="Ma R."/>
            <person name="Yu S."/>
        </authorList>
    </citation>
    <scope>NUCLEOTIDE SEQUENCE</scope>
    <source>
        <strain evidence="4">LA-IB0</strain>
        <tissue evidence="4">Leaf</tissue>
    </source>
</reference>
<feature type="compositionally biased region" description="Low complexity" evidence="2">
    <location>
        <begin position="124"/>
        <end position="153"/>
    </location>
</feature>
<dbReference type="PANTHER" id="PTHR31150">
    <property type="entry name" value="EXPRESSED PROTEIN"/>
    <property type="match status" value="1"/>
</dbReference>
<dbReference type="PROSITE" id="PS50089">
    <property type="entry name" value="ZF_RING_2"/>
    <property type="match status" value="1"/>
</dbReference>
<feature type="region of interest" description="Disordered" evidence="2">
    <location>
        <begin position="354"/>
        <end position="378"/>
    </location>
</feature>
<dbReference type="SUPFAM" id="SSF57850">
    <property type="entry name" value="RING/U-box"/>
    <property type="match status" value="1"/>
</dbReference>
<evidence type="ECO:0000256" key="2">
    <source>
        <dbReference type="SAM" id="MobiDB-lite"/>
    </source>
</evidence>
<sequence length="415" mass="45618">MGAACCVAAKDRTIVSRPHGETLQRHVRHSPTWSFRWDNRGRVAGEETSTNWLRDGGYGNDQVDAKSGSTVEAVFASEGGSPIDSLRSFSWQKSPVSRVNAEQAISCNVLEVKGPTESPCVSHPSPVKLSPSAPSVSSVSASSSSSKSQQLPPKSTPPRWPHRSPVHQLKISDSPIPDYKSPTFSISEKAYELTDDSNGGSSGSWSIPIFSELVTTQRERWSVDSENSNFSRDKITRFSSGRNSRSPSIDLQTCGVCTKLLSERSLWGWSSQKIISTNEIAVVSVLTCGHVYHSECLEYMTPETDKFDPICPVCTYGEKRAVKMSEKALKAEMDLKGRKRFRKRVVDNNDIVLDHHKSSGTEGRGSNMSSSSSMKSSLGKPFLKRLSFGSKTSKSLCEIQSTRKKGLFWAKSSKH</sequence>
<proteinExistence type="predicted"/>
<evidence type="ECO:0000313" key="5">
    <source>
        <dbReference type="Proteomes" id="UP000826271"/>
    </source>
</evidence>
<name>A0AAV6WBB9_9LAMI</name>
<keyword evidence="1" id="KW-0479">Metal-binding</keyword>
<evidence type="ECO:0000313" key="4">
    <source>
        <dbReference type="EMBL" id="KAG8364343.1"/>
    </source>
</evidence>
<dbReference type="GO" id="GO:0008270">
    <property type="term" value="F:zinc ion binding"/>
    <property type="evidence" value="ECO:0007669"/>
    <property type="project" value="UniProtKB-KW"/>
</dbReference>
<feature type="compositionally biased region" description="Low complexity" evidence="2">
    <location>
        <begin position="366"/>
        <end position="377"/>
    </location>
</feature>
<dbReference type="PANTHER" id="PTHR31150:SF26">
    <property type="entry name" value="RING-TYPE DOMAIN-CONTAINING PROTEIN"/>
    <property type="match status" value="1"/>
</dbReference>
<gene>
    <name evidence="4" type="ORF">BUALT_Bualt19G0119000</name>
</gene>
<evidence type="ECO:0000256" key="1">
    <source>
        <dbReference type="PROSITE-ProRule" id="PRU00175"/>
    </source>
</evidence>
<accession>A0AAV6WBB9</accession>
<dbReference type="EMBL" id="WHWC01000019">
    <property type="protein sequence ID" value="KAG8364343.1"/>
    <property type="molecule type" value="Genomic_DNA"/>
</dbReference>
<dbReference type="InterPro" id="IPR013083">
    <property type="entry name" value="Znf_RING/FYVE/PHD"/>
</dbReference>
<keyword evidence="1" id="KW-0863">Zinc-finger</keyword>
<evidence type="ECO:0000259" key="3">
    <source>
        <dbReference type="PROSITE" id="PS50089"/>
    </source>
</evidence>
<comment type="caution">
    <text evidence="4">The sequence shown here is derived from an EMBL/GenBank/DDBJ whole genome shotgun (WGS) entry which is preliminary data.</text>
</comment>
<keyword evidence="5" id="KW-1185">Reference proteome</keyword>
<dbReference type="AlphaFoldDB" id="A0AAV6WBB9"/>
<organism evidence="4 5">
    <name type="scientific">Buddleja alternifolia</name>
    <dbReference type="NCBI Taxonomy" id="168488"/>
    <lineage>
        <taxon>Eukaryota</taxon>
        <taxon>Viridiplantae</taxon>
        <taxon>Streptophyta</taxon>
        <taxon>Embryophyta</taxon>
        <taxon>Tracheophyta</taxon>
        <taxon>Spermatophyta</taxon>
        <taxon>Magnoliopsida</taxon>
        <taxon>eudicotyledons</taxon>
        <taxon>Gunneridae</taxon>
        <taxon>Pentapetalae</taxon>
        <taxon>asterids</taxon>
        <taxon>lamiids</taxon>
        <taxon>Lamiales</taxon>
        <taxon>Scrophulariaceae</taxon>
        <taxon>Buddlejeae</taxon>
        <taxon>Buddleja</taxon>
    </lineage>
</organism>
<keyword evidence="1" id="KW-0862">Zinc</keyword>